<dbReference type="InterPro" id="IPR041916">
    <property type="entry name" value="Anti_sigma_zinc_sf"/>
</dbReference>
<accession>A0A3B0ZZC1</accession>
<dbReference type="Gene3D" id="1.10.10.1320">
    <property type="entry name" value="Anti-sigma factor, zinc-finger domain"/>
    <property type="match status" value="1"/>
</dbReference>
<sequence length="90" mass="10461">MKMMPSCREITEQASDYLDQNLSPWQRAAFRMHLLMCVYCRRHVKHLGLTVATLGEIASEEKARENNDIQQIVELIKQQQAESREQRGGD</sequence>
<name>A0A3B0ZZC1_9ZZZZ</name>
<proteinExistence type="predicted"/>
<evidence type="ECO:0000313" key="2">
    <source>
        <dbReference type="EMBL" id="VAW93243.1"/>
    </source>
</evidence>
<dbReference type="InterPro" id="IPR027383">
    <property type="entry name" value="Znf_put"/>
</dbReference>
<organism evidence="2">
    <name type="scientific">hydrothermal vent metagenome</name>
    <dbReference type="NCBI Taxonomy" id="652676"/>
    <lineage>
        <taxon>unclassified sequences</taxon>
        <taxon>metagenomes</taxon>
        <taxon>ecological metagenomes</taxon>
    </lineage>
</organism>
<protein>
    <recommendedName>
        <fullName evidence="1">Putative zinc-finger domain-containing protein</fullName>
    </recommendedName>
</protein>
<evidence type="ECO:0000259" key="1">
    <source>
        <dbReference type="Pfam" id="PF13490"/>
    </source>
</evidence>
<reference evidence="2" key="1">
    <citation type="submission" date="2018-06" db="EMBL/GenBank/DDBJ databases">
        <authorList>
            <person name="Zhirakovskaya E."/>
        </authorList>
    </citation>
    <scope>NUCLEOTIDE SEQUENCE</scope>
</reference>
<dbReference type="AlphaFoldDB" id="A0A3B0ZZC1"/>
<gene>
    <name evidence="2" type="ORF">MNBD_GAMMA20-258</name>
</gene>
<feature type="domain" description="Putative zinc-finger" evidence="1">
    <location>
        <begin position="7"/>
        <end position="41"/>
    </location>
</feature>
<dbReference type="Pfam" id="PF13490">
    <property type="entry name" value="zf-HC2"/>
    <property type="match status" value="1"/>
</dbReference>
<dbReference type="EMBL" id="UOFU01000022">
    <property type="protein sequence ID" value="VAW93243.1"/>
    <property type="molecule type" value="Genomic_DNA"/>
</dbReference>